<comment type="caution">
    <text evidence="1">The sequence shown here is derived from an EMBL/GenBank/DDBJ whole genome shotgun (WGS) entry which is preliminary data.</text>
</comment>
<evidence type="ECO:0000313" key="1">
    <source>
        <dbReference type="EMBL" id="GBP21079.1"/>
    </source>
</evidence>
<gene>
    <name evidence="1" type="ORF">EVAR_11110_1</name>
</gene>
<dbReference type="AlphaFoldDB" id="A0A4C1U460"/>
<keyword evidence="2" id="KW-1185">Reference proteome</keyword>
<name>A0A4C1U460_EUMVA</name>
<proteinExistence type="predicted"/>
<evidence type="ECO:0000313" key="2">
    <source>
        <dbReference type="Proteomes" id="UP000299102"/>
    </source>
</evidence>
<accession>A0A4C1U460</accession>
<sequence length="184" mass="19682">MTEDRSSDAAVVQTTASLHCSDCTQCMLDAHLVPSSSMISILGSTGVLCARAEARPQGHNMFFYIQSTSSATYLGLVHSDFGSGLNPSPALNSDFGAASYFDPTRALDSNITLTPNFYLGPVLNFDHPDLDHVAIFNSATEHVSDLKEAGANINIIRLCLHVLDTGLAVERRRRRRAVGGGRGG</sequence>
<protein>
    <submittedName>
        <fullName evidence="1">Uncharacterized protein</fullName>
    </submittedName>
</protein>
<reference evidence="1 2" key="1">
    <citation type="journal article" date="2019" name="Commun. Biol.">
        <title>The bagworm genome reveals a unique fibroin gene that provides high tensile strength.</title>
        <authorList>
            <person name="Kono N."/>
            <person name="Nakamura H."/>
            <person name="Ohtoshi R."/>
            <person name="Tomita M."/>
            <person name="Numata K."/>
            <person name="Arakawa K."/>
        </authorList>
    </citation>
    <scope>NUCLEOTIDE SEQUENCE [LARGE SCALE GENOMIC DNA]</scope>
</reference>
<dbReference type="EMBL" id="BGZK01000125">
    <property type="protein sequence ID" value="GBP21079.1"/>
    <property type="molecule type" value="Genomic_DNA"/>
</dbReference>
<dbReference type="Proteomes" id="UP000299102">
    <property type="component" value="Unassembled WGS sequence"/>
</dbReference>
<organism evidence="1 2">
    <name type="scientific">Eumeta variegata</name>
    <name type="common">Bagworm moth</name>
    <name type="synonym">Eumeta japonica</name>
    <dbReference type="NCBI Taxonomy" id="151549"/>
    <lineage>
        <taxon>Eukaryota</taxon>
        <taxon>Metazoa</taxon>
        <taxon>Ecdysozoa</taxon>
        <taxon>Arthropoda</taxon>
        <taxon>Hexapoda</taxon>
        <taxon>Insecta</taxon>
        <taxon>Pterygota</taxon>
        <taxon>Neoptera</taxon>
        <taxon>Endopterygota</taxon>
        <taxon>Lepidoptera</taxon>
        <taxon>Glossata</taxon>
        <taxon>Ditrysia</taxon>
        <taxon>Tineoidea</taxon>
        <taxon>Psychidae</taxon>
        <taxon>Oiketicinae</taxon>
        <taxon>Eumeta</taxon>
    </lineage>
</organism>